<evidence type="ECO:0000256" key="6">
    <source>
        <dbReference type="PIRNR" id="PIRNR003101"/>
    </source>
</evidence>
<dbReference type="EMBL" id="JAAZWO010000023">
    <property type="protein sequence ID" value="MBC2399180.1"/>
    <property type="molecule type" value="Genomic_DNA"/>
</dbReference>
<dbReference type="CDD" id="cd24048">
    <property type="entry name" value="ASKHA_NBD_FtsA"/>
    <property type="match status" value="1"/>
</dbReference>
<sequence>MNEYVVGIDIGSSKVCAAAGRLDKYGKIQITGITSVPCSGLKRGIVVDIDNTAEGIKNCIEQLERMVDSKITEAYISIPLEICELALNRGVVAVSSEDREIRKNDVERALKAAKIITIPSDKEIIGVIPEQFIVDGYDNITDPVGMCGLRLEVDAQIVLCQSTIISNLFKSIKKTGINIVGMVFQPLANAMSVLNNEEMKIGTLLLDIGGESTNITIFKDNKLVYTDTLPLGGNVITNDISVCLKLPLSEAEKLKMKYGKISNEASDEDFKIKINANYDNVVEVDYNLLIQIISARAEEVLYLVKKKLNMNGYLDKVSGIVVVGGGIALIKGSSELCREIMEKPVRMGVPEYVGAASPIYTSAVGVVKDVILSGKVKLTSNNQSESYHKKNDSKSVWEEEDDLYSDGKSNGILSKIKEFFTDFF</sequence>
<comment type="function">
    <text evidence="5 6">Cell division protein that is involved in the assembly of the Z ring. May serve as a membrane anchor for the Z ring.</text>
</comment>
<dbReference type="GO" id="GO:0032153">
    <property type="term" value="C:cell division site"/>
    <property type="evidence" value="ECO:0007669"/>
    <property type="project" value="UniProtKB-UniRule"/>
</dbReference>
<evidence type="ECO:0000313" key="8">
    <source>
        <dbReference type="EMBL" id="MBC2399180.1"/>
    </source>
</evidence>
<comment type="subcellular location">
    <subcellularLocation>
        <location evidence="5">Cell membrane</location>
        <topology evidence="5">Peripheral membrane protein</topology>
        <orientation evidence="5">Cytoplasmic side</orientation>
    </subcellularLocation>
    <text evidence="5">Localizes to the Z ring in an FtsZ-dependent manner. Targeted to the membrane through a conserved C-terminal amphipathic helix.</text>
</comment>
<dbReference type="AlphaFoldDB" id="A0A923E9Y6"/>
<dbReference type="Gene3D" id="3.30.420.40">
    <property type="match status" value="2"/>
</dbReference>
<dbReference type="InterPro" id="IPR003494">
    <property type="entry name" value="SHS2_FtsA"/>
</dbReference>
<evidence type="ECO:0000256" key="3">
    <source>
        <dbReference type="ARBA" id="ARBA00023136"/>
    </source>
</evidence>
<dbReference type="Proteomes" id="UP000563151">
    <property type="component" value="Unassembled WGS sequence"/>
</dbReference>
<dbReference type="InterPro" id="IPR020823">
    <property type="entry name" value="Cell_div_FtsA"/>
</dbReference>
<protein>
    <recommendedName>
        <fullName evidence="5 6">Cell division protein FtsA</fullName>
    </recommendedName>
</protein>
<evidence type="ECO:0000256" key="4">
    <source>
        <dbReference type="ARBA" id="ARBA00023306"/>
    </source>
</evidence>
<comment type="similarity">
    <text evidence="5 6">Belongs to the FtsA/MreB family.</text>
</comment>
<keyword evidence="1 5" id="KW-1003">Cell membrane</keyword>
<dbReference type="RefSeq" id="WP_035146025.1">
    <property type="nucleotide sequence ID" value="NZ_JAAZWO010000023.1"/>
</dbReference>
<dbReference type="GO" id="GO:0009898">
    <property type="term" value="C:cytoplasmic side of plasma membrane"/>
    <property type="evidence" value="ECO:0007669"/>
    <property type="project" value="UniProtKB-UniRule"/>
</dbReference>
<dbReference type="PANTHER" id="PTHR32432:SF4">
    <property type="entry name" value="CELL DIVISION PROTEIN FTSA"/>
    <property type="match status" value="1"/>
</dbReference>
<dbReference type="PANTHER" id="PTHR32432">
    <property type="entry name" value="CELL DIVISION PROTEIN FTSA-RELATED"/>
    <property type="match status" value="1"/>
</dbReference>
<proteinExistence type="inferred from homology"/>
<dbReference type="GO" id="GO:0043093">
    <property type="term" value="P:FtsZ-dependent cytokinesis"/>
    <property type="evidence" value="ECO:0007669"/>
    <property type="project" value="UniProtKB-UniRule"/>
</dbReference>
<reference evidence="8 9" key="1">
    <citation type="submission" date="2020-04" db="EMBL/GenBank/DDBJ databases">
        <title>Genomic insights into acetone-butanol-ethanol (ABE) fermentation by sequencing solventogenic clostridia strains.</title>
        <authorList>
            <person name="Brown S."/>
        </authorList>
    </citation>
    <scope>NUCLEOTIDE SEQUENCE [LARGE SCALE GENOMIC DNA]</scope>
    <source>
        <strain evidence="8 9">DJ011</strain>
    </source>
</reference>
<comment type="caution">
    <text evidence="8">The sequence shown here is derived from an EMBL/GenBank/DDBJ whole genome shotgun (WGS) entry which is preliminary data.</text>
</comment>
<dbReference type="Pfam" id="PF02491">
    <property type="entry name" value="SHS2_FTSA"/>
    <property type="match status" value="1"/>
</dbReference>
<keyword evidence="4 5" id="KW-0131">Cell cycle</keyword>
<name>A0A923E9Y6_CLOTT</name>
<dbReference type="InterPro" id="IPR043129">
    <property type="entry name" value="ATPase_NBD"/>
</dbReference>
<keyword evidence="3 5" id="KW-0472">Membrane</keyword>
<dbReference type="Gene3D" id="3.30.1490.110">
    <property type="match status" value="1"/>
</dbReference>
<keyword evidence="2 5" id="KW-0132">Cell division</keyword>
<organism evidence="8 9">
    <name type="scientific">Clostridium tetanomorphum</name>
    <dbReference type="NCBI Taxonomy" id="1553"/>
    <lineage>
        <taxon>Bacteria</taxon>
        <taxon>Bacillati</taxon>
        <taxon>Bacillota</taxon>
        <taxon>Clostridia</taxon>
        <taxon>Eubacteriales</taxon>
        <taxon>Clostridiaceae</taxon>
        <taxon>Clostridium</taxon>
    </lineage>
</organism>
<accession>A0A923E9Y6</accession>
<evidence type="ECO:0000256" key="1">
    <source>
        <dbReference type="ARBA" id="ARBA00022475"/>
    </source>
</evidence>
<dbReference type="SMART" id="SM00842">
    <property type="entry name" value="FtsA"/>
    <property type="match status" value="1"/>
</dbReference>
<evidence type="ECO:0000256" key="5">
    <source>
        <dbReference type="HAMAP-Rule" id="MF_02033"/>
    </source>
</evidence>
<feature type="domain" description="SHS2" evidence="7">
    <location>
        <begin position="5"/>
        <end position="193"/>
    </location>
</feature>
<gene>
    <name evidence="5 8" type="primary">ftsA</name>
    <name evidence="8" type="ORF">HGG79_15575</name>
</gene>
<evidence type="ECO:0000256" key="2">
    <source>
        <dbReference type="ARBA" id="ARBA00022618"/>
    </source>
</evidence>
<dbReference type="InterPro" id="IPR050696">
    <property type="entry name" value="FtsA/MreB"/>
</dbReference>
<keyword evidence="9" id="KW-1185">Reference proteome</keyword>
<evidence type="ECO:0000259" key="7">
    <source>
        <dbReference type="SMART" id="SM00842"/>
    </source>
</evidence>
<evidence type="ECO:0000313" key="9">
    <source>
        <dbReference type="Proteomes" id="UP000563151"/>
    </source>
</evidence>
<dbReference type="PIRSF" id="PIRSF003101">
    <property type="entry name" value="FtsA"/>
    <property type="match status" value="1"/>
</dbReference>
<dbReference type="SUPFAM" id="SSF53067">
    <property type="entry name" value="Actin-like ATPase domain"/>
    <property type="match status" value="2"/>
</dbReference>
<dbReference type="HAMAP" id="MF_02033">
    <property type="entry name" value="FtsA"/>
    <property type="match status" value="1"/>
</dbReference>
<dbReference type="Pfam" id="PF14450">
    <property type="entry name" value="FtsA"/>
    <property type="match status" value="1"/>
</dbReference>
<comment type="subunit">
    <text evidence="5">Self-interacts. Interacts with FtsZ.</text>
</comment>
<dbReference type="NCBIfam" id="TIGR01174">
    <property type="entry name" value="ftsA"/>
    <property type="match status" value="1"/>
</dbReference>